<evidence type="ECO:0000313" key="3">
    <source>
        <dbReference type="EMBL" id="CAE7434006.1"/>
    </source>
</evidence>
<evidence type="ECO:0000256" key="1">
    <source>
        <dbReference type="ARBA" id="ARBA00010800"/>
    </source>
</evidence>
<dbReference type="Proteomes" id="UP000604046">
    <property type="component" value="Unassembled WGS sequence"/>
</dbReference>
<protein>
    <submittedName>
        <fullName evidence="3">ArgH2 protein</fullName>
    </submittedName>
</protein>
<accession>A0A812REW3</accession>
<dbReference type="EMBL" id="CAJNDS010002326">
    <property type="protein sequence ID" value="CAE7434006.1"/>
    <property type="molecule type" value="Genomic_DNA"/>
</dbReference>
<dbReference type="Gene3D" id="3.30.70.3250">
    <property type="entry name" value="Ribonuclease P, Pop5 subunit"/>
    <property type="match status" value="1"/>
</dbReference>
<evidence type="ECO:0000256" key="2">
    <source>
        <dbReference type="ARBA" id="ARBA00022694"/>
    </source>
</evidence>
<dbReference type="Pfam" id="PF01900">
    <property type="entry name" value="RNase_P_Rpp14"/>
    <property type="match status" value="1"/>
</dbReference>
<keyword evidence="4" id="KW-1185">Reference proteome</keyword>
<gene>
    <name evidence="3" type="primary">argH2</name>
    <name evidence="3" type="ORF">SNAT2548_LOCUS23569</name>
</gene>
<proteinExistence type="inferred from homology"/>
<sequence>MSAAPTDELASEIKEAFVSNWGVLAEGQANLRLLFWSPAVHLGLFRCATHLASQLRATMTMMTMLSGATVQLRVHLLTGEIQNAMRCGKELVRRWQRVAMEHAGPAEQAAVREGFETELRLLAEVKSTHIAAFGRVGE</sequence>
<dbReference type="GO" id="GO:0030677">
    <property type="term" value="C:ribonuclease P complex"/>
    <property type="evidence" value="ECO:0007669"/>
    <property type="project" value="InterPro"/>
</dbReference>
<dbReference type="GO" id="GO:0001682">
    <property type="term" value="P:tRNA 5'-leader removal"/>
    <property type="evidence" value="ECO:0007669"/>
    <property type="project" value="InterPro"/>
</dbReference>
<dbReference type="InterPro" id="IPR038085">
    <property type="entry name" value="Rnp2-like_sf"/>
</dbReference>
<comment type="similarity">
    <text evidence="1">Belongs to the eukaryotic/archaeal RNase P protein component 2 family.</text>
</comment>
<evidence type="ECO:0000313" key="4">
    <source>
        <dbReference type="Proteomes" id="UP000604046"/>
    </source>
</evidence>
<dbReference type="InterPro" id="IPR002759">
    <property type="entry name" value="Pop5/Rpp14/Rnp2-like"/>
</dbReference>
<keyword evidence="2" id="KW-0819">tRNA processing</keyword>
<dbReference type="OrthoDB" id="420202at2759"/>
<name>A0A812REW3_9DINO</name>
<comment type="caution">
    <text evidence="3">The sequence shown here is derived from an EMBL/GenBank/DDBJ whole genome shotgun (WGS) entry which is preliminary data.</text>
</comment>
<dbReference type="SUPFAM" id="SSF160350">
    <property type="entry name" value="Rnp2-like"/>
    <property type="match status" value="1"/>
</dbReference>
<dbReference type="AlphaFoldDB" id="A0A812REW3"/>
<organism evidence="3 4">
    <name type="scientific">Symbiodinium natans</name>
    <dbReference type="NCBI Taxonomy" id="878477"/>
    <lineage>
        <taxon>Eukaryota</taxon>
        <taxon>Sar</taxon>
        <taxon>Alveolata</taxon>
        <taxon>Dinophyceae</taxon>
        <taxon>Suessiales</taxon>
        <taxon>Symbiodiniaceae</taxon>
        <taxon>Symbiodinium</taxon>
    </lineage>
</organism>
<reference evidence="3" key="1">
    <citation type="submission" date="2021-02" db="EMBL/GenBank/DDBJ databases">
        <authorList>
            <person name="Dougan E. K."/>
            <person name="Rhodes N."/>
            <person name="Thang M."/>
            <person name="Chan C."/>
        </authorList>
    </citation>
    <scope>NUCLEOTIDE SEQUENCE</scope>
</reference>